<dbReference type="AlphaFoldDB" id="A0A9D3V933"/>
<accession>A0A9D3V933</accession>
<evidence type="ECO:0000313" key="3">
    <source>
        <dbReference type="Proteomes" id="UP000828251"/>
    </source>
</evidence>
<protein>
    <recommendedName>
        <fullName evidence="1">Reverse transcriptase zinc-binding domain-containing protein</fullName>
    </recommendedName>
</protein>
<dbReference type="EMBL" id="JAIQCV010000008">
    <property type="protein sequence ID" value="KAH1074230.1"/>
    <property type="molecule type" value="Genomic_DNA"/>
</dbReference>
<name>A0A9D3V933_9ROSI</name>
<proteinExistence type="predicted"/>
<comment type="caution">
    <text evidence="2">The sequence shown here is derived from an EMBL/GenBank/DDBJ whole genome shotgun (WGS) entry which is preliminary data.</text>
</comment>
<keyword evidence="3" id="KW-1185">Reference proteome</keyword>
<dbReference type="Proteomes" id="UP000828251">
    <property type="component" value="Unassembled WGS sequence"/>
</dbReference>
<dbReference type="PANTHER" id="PTHR47074:SF61">
    <property type="entry name" value="RNASE H TYPE-1 DOMAIN-CONTAINING PROTEIN"/>
    <property type="match status" value="1"/>
</dbReference>
<sequence>MACFLLPKSLCGELESVIANFLWQKGQGSKAFIGVVGNTCASLRKMEGNLLHIPGKAFGQRRDYYRMVCVGESALVRRFPYGKTLGYQVWDLIDAQARIWKEDIIYNTFPMDVARVILQIPLVKEAHEDMQVWKSEPSSEFSYGNAYKLLQEVWRISWNFIPTLLNLNKKRVATDIVCPRCREAVESIDHIFRECPTTTEVWMNLNLSWILQNLIQHYWEWLIWIFKNSTKEWCRVFCCGMWAIWSSRNKLVYEGKISTGKEISDWISRYLCELDEIEQKVHTRSNAPMRWKTPIGADVKINFDAAFELNQARSGSGVVARNALGEVLASKIVIHRRVPTLFAAEACACFQTLLLEQQLDLDSAALMKEISAFCHSDVTVAEKQALGHGVSLTKHVGGGMEAKEARVFDFTKT</sequence>
<dbReference type="PANTHER" id="PTHR47074">
    <property type="entry name" value="BNAC02G40300D PROTEIN"/>
    <property type="match status" value="1"/>
</dbReference>
<gene>
    <name evidence="2" type="ORF">J1N35_026558</name>
</gene>
<evidence type="ECO:0000259" key="1">
    <source>
        <dbReference type="Pfam" id="PF13966"/>
    </source>
</evidence>
<evidence type="ECO:0000313" key="2">
    <source>
        <dbReference type="EMBL" id="KAH1074230.1"/>
    </source>
</evidence>
<dbReference type="Pfam" id="PF13966">
    <property type="entry name" value="zf-RVT"/>
    <property type="match status" value="1"/>
</dbReference>
<organism evidence="2 3">
    <name type="scientific">Gossypium stocksii</name>
    <dbReference type="NCBI Taxonomy" id="47602"/>
    <lineage>
        <taxon>Eukaryota</taxon>
        <taxon>Viridiplantae</taxon>
        <taxon>Streptophyta</taxon>
        <taxon>Embryophyta</taxon>
        <taxon>Tracheophyta</taxon>
        <taxon>Spermatophyta</taxon>
        <taxon>Magnoliopsida</taxon>
        <taxon>eudicotyledons</taxon>
        <taxon>Gunneridae</taxon>
        <taxon>Pentapetalae</taxon>
        <taxon>rosids</taxon>
        <taxon>malvids</taxon>
        <taxon>Malvales</taxon>
        <taxon>Malvaceae</taxon>
        <taxon>Malvoideae</taxon>
        <taxon>Gossypium</taxon>
    </lineage>
</organism>
<reference evidence="2 3" key="1">
    <citation type="journal article" date="2021" name="Plant Biotechnol. J.">
        <title>Multi-omics assisted identification of the key and species-specific regulatory components of drought-tolerant mechanisms in Gossypium stocksii.</title>
        <authorList>
            <person name="Yu D."/>
            <person name="Ke L."/>
            <person name="Zhang D."/>
            <person name="Wu Y."/>
            <person name="Sun Y."/>
            <person name="Mei J."/>
            <person name="Sun J."/>
            <person name="Sun Y."/>
        </authorList>
    </citation>
    <scope>NUCLEOTIDE SEQUENCE [LARGE SCALE GENOMIC DNA]</scope>
    <source>
        <strain evidence="3">cv. E1</strain>
        <tissue evidence="2">Leaf</tissue>
    </source>
</reference>
<dbReference type="InterPro" id="IPR026960">
    <property type="entry name" value="RVT-Znf"/>
</dbReference>
<feature type="domain" description="Reverse transcriptase zinc-binding" evidence="1">
    <location>
        <begin position="149"/>
        <end position="202"/>
    </location>
</feature>
<dbReference type="OrthoDB" id="1717299at2759"/>
<dbReference type="InterPro" id="IPR052929">
    <property type="entry name" value="RNase_H-like_EbsB-rel"/>
</dbReference>